<feature type="compositionally biased region" description="Polar residues" evidence="2">
    <location>
        <begin position="625"/>
        <end position="634"/>
    </location>
</feature>
<dbReference type="InterPro" id="IPR026784">
    <property type="entry name" value="Coact_PPARg"/>
</dbReference>
<dbReference type="CDD" id="cd18672">
    <property type="entry name" value="PIN_FAM120B-like"/>
    <property type="match status" value="1"/>
</dbReference>
<dbReference type="GeneTree" id="ENSGT00530000063168"/>
<dbReference type="SUPFAM" id="SSF88723">
    <property type="entry name" value="PIN domain-like"/>
    <property type="match status" value="1"/>
</dbReference>
<dbReference type="PANTHER" id="PTHR15976:SF17">
    <property type="entry name" value="CONSTITUTIVE COACTIVATOR OF PEROXISOME PROLIFERATOR-ACTIVATED RECEPTOR GAMMA"/>
    <property type="match status" value="1"/>
</dbReference>
<proteinExistence type="inferred from homology"/>
<organism evidence="3 4">
    <name type="scientific">Hippocampus comes</name>
    <name type="common">Tiger tail seahorse</name>
    <dbReference type="NCBI Taxonomy" id="109280"/>
    <lineage>
        <taxon>Eukaryota</taxon>
        <taxon>Metazoa</taxon>
        <taxon>Chordata</taxon>
        <taxon>Craniata</taxon>
        <taxon>Vertebrata</taxon>
        <taxon>Euteleostomi</taxon>
        <taxon>Actinopterygii</taxon>
        <taxon>Neopterygii</taxon>
        <taxon>Teleostei</taxon>
        <taxon>Neoteleostei</taxon>
        <taxon>Acanthomorphata</taxon>
        <taxon>Syngnathiaria</taxon>
        <taxon>Syngnathiformes</taxon>
        <taxon>Syngnathoidei</taxon>
        <taxon>Syngnathidae</taxon>
        <taxon>Hippocampus</taxon>
    </lineage>
</organism>
<dbReference type="PANTHER" id="PTHR15976">
    <property type="entry name" value="CONSTITUTIVE COACTIVATOR OF PEROXISOME PROLIFERATOR-ACTIVATED RECEPTOR GAMMA"/>
    <property type="match status" value="1"/>
</dbReference>
<dbReference type="KEGG" id="hcq:109531566"/>
<sequence>MGVKGLQYFMERCCPESCVTVNLREMARQHVYKTTDNSSSCPTLVVDGMACLCHWYLCKDWVCGGQWKEYMSILRSWVETFTSAGIRLVFFFDGMVEEKKRPVWVKRRRRVNGEISKIFRYIKLHGEQPGKDLFSLPSGLATFTRFALRSLGQDVFCSVQEADYEIACYARRHGCMGILGQDSDFVIFNSAPYLSVAKLHLDRLTTVLYDREILCRAIGLNVSQLPLLACLLGNDVVPEECMQAIRNNAMAAYRKSYDAAHSGAPQGQMVFAVSQFVSSLWGTEEEEMGLIPLTLKLPVAERKLLEKGICSYLLAAPDVPQQDATPPFTSTFEKYVSPEILKACREKHVSAEGFMVYNVLCEGVIECSNSLEDEEDHELLPQAVVFKSSRQHIYGLLLLNKHDDSTAEPPAIREWIVYPGNPLNEPDMVPAVPICIPCEQPSLDLMWFTSGPDVSALRLMSFFSIFDCQEFAELHGVIEDFLLAALCLVTYIVLQVPSLCSEDVDAYLSQAVCLRLRSLQELQHIKLPFLCSRAVQLGSLYVRGLSYMLGANCASGCPLPNAALMPWQSFDGQLFHSKYLLAHSRTEQAVLLDKHPSSLALFLQLREKHLEVCKKRNRVLQSQSKVNVLGQSHRPQYRDGRTAGGDNWRERGDTSFGGWRRETGQRGGGNSRAKLQERPAHRGRGGDQHSHPRFLPPSVDEGAQNTSSRPEHTLSRWRPSRGRY</sequence>
<feature type="region of interest" description="Disordered" evidence="2">
    <location>
        <begin position="625"/>
        <end position="724"/>
    </location>
</feature>
<evidence type="ECO:0000256" key="1">
    <source>
        <dbReference type="ARBA" id="ARBA00009495"/>
    </source>
</evidence>
<dbReference type="Proteomes" id="UP000264820">
    <property type="component" value="Unplaced"/>
</dbReference>
<dbReference type="Ensembl" id="ENSHCOT00000018279.1">
    <property type="protein sequence ID" value="ENSHCOP00000011536.1"/>
    <property type="gene ID" value="ENSHCOG00000014370.1"/>
</dbReference>
<dbReference type="STRING" id="109280.ENSHCOP00000011536"/>
<evidence type="ECO:0000313" key="3">
    <source>
        <dbReference type="Ensembl" id="ENSHCOP00000011536.1"/>
    </source>
</evidence>
<keyword evidence="4" id="KW-1185">Reference proteome</keyword>
<dbReference type="OrthoDB" id="25987at2759"/>
<reference evidence="3" key="2">
    <citation type="submission" date="2025-09" db="UniProtKB">
        <authorList>
            <consortium name="Ensembl"/>
        </authorList>
    </citation>
    <scope>IDENTIFICATION</scope>
</reference>
<dbReference type="RefSeq" id="XP_019751472.1">
    <property type="nucleotide sequence ID" value="XM_019895913.1"/>
</dbReference>
<evidence type="ECO:0000256" key="2">
    <source>
        <dbReference type="SAM" id="MobiDB-lite"/>
    </source>
</evidence>
<feature type="compositionally biased region" description="Basic and acidic residues" evidence="2">
    <location>
        <begin position="674"/>
        <end position="690"/>
    </location>
</feature>
<dbReference type="Gene3D" id="3.40.50.1010">
    <property type="entry name" value="5'-nuclease"/>
    <property type="match status" value="1"/>
</dbReference>
<name>A0A3Q2YE38_HIPCM</name>
<dbReference type="InterPro" id="IPR029060">
    <property type="entry name" value="PIN-like_dom_sf"/>
</dbReference>
<comment type="similarity">
    <text evidence="1">Belongs to the constitutive coactivator of PPAR-gamma family.</text>
</comment>
<dbReference type="CTD" id="84498"/>
<dbReference type="AlphaFoldDB" id="A0A3Q2YE38"/>
<dbReference type="GO" id="GO:0005634">
    <property type="term" value="C:nucleus"/>
    <property type="evidence" value="ECO:0007669"/>
    <property type="project" value="TreeGrafter"/>
</dbReference>
<accession>A0A3Q2YE38</accession>
<protein>
    <submittedName>
        <fullName evidence="3">Family with sequence similarity 120 member B</fullName>
    </submittedName>
</protein>
<feature type="compositionally biased region" description="Basic and acidic residues" evidence="2">
    <location>
        <begin position="636"/>
        <end position="664"/>
    </location>
</feature>
<reference evidence="3" key="1">
    <citation type="submission" date="2025-08" db="UniProtKB">
        <authorList>
            <consortium name="Ensembl"/>
        </authorList>
    </citation>
    <scope>IDENTIFICATION</scope>
</reference>
<evidence type="ECO:0000313" key="4">
    <source>
        <dbReference type="Proteomes" id="UP000264820"/>
    </source>
</evidence>
<dbReference type="OMA" id="MPWEVFD"/>
<dbReference type="GeneID" id="109531566"/>